<keyword evidence="1" id="KW-0560">Oxidoreductase</keyword>
<dbReference type="InterPro" id="IPR036661">
    <property type="entry name" value="Luciferase-like_sf"/>
</dbReference>
<feature type="domain" description="Luciferase-like" evidence="2">
    <location>
        <begin position="9"/>
        <end position="226"/>
    </location>
</feature>
<evidence type="ECO:0000313" key="4">
    <source>
        <dbReference type="Proteomes" id="UP000318336"/>
    </source>
</evidence>
<dbReference type="GO" id="GO:0004497">
    <property type="term" value="F:monooxygenase activity"/>
    <property type="evidence" value="ECO:0007669"/>
    <property type="project" value="UniProtKB-KW"/>
</dbReference>
<dbReference type="Gene3D" id="3.20.20.30">
    <property type="entry name" value="Luciferase-like domain"/>
    <property type="match status" value="1"/>
</dbReference>
<sequence length="288" mass="30867">MTDYGRPLEFGWFMSPDAGRPDVLLDAARVADRAGLDLIGVQDHAYNAGHLDALTLLTAVGAVTERVRVFTDVANLSLRNPVLLAKAAASLDRITGGRVEVGLGTGAFPAGVEALGGTARPRREAVDAMVEAVDVMRLFWASQPTSYAGKHYSLDGAHPGPPPAHDIGIWLGARGPRMLHLLGSKADGWLPSLAFLPPKTLAEPHERIDAAALEAGRDPSEINRVYNVWGDFSTSQWIDLLTTVTLEHGMNAYVFGVPPVESQLRRISDEIAPAVREAVAAERARRSG</sequence>
<dbReference type="InterPro" id="IPR050564">
    <property type="entry name" value="F420-G6PD/mer"/>
</dbReference>
<dbReference type="RefSeq" id="WP_142004951.1">
    <property type="nucleotide sequence ID" value="NZ_CAJTBP010000001.1"/>
</dbReference>
<name>A0A542XAS6_9MICO</name>
<dbReference type="GO" id="GO:0016705">
    <property type="term" value="F:oxidoreductase activity, acting on paired donors, with incorporation or reduction of molecular oxygen"/>
    <property type="evidence" value="ECO:0007669"/>
    <property type="project" value="InterPro"/>
</dbReference>
<evidence type="ECO:0000256" key="1">
    <source>
        <dbReference type="ARBA" id="ARBA00023002"/>
    </source>
</evidence>
<dbReference type="SUPFAM" id="SSF51679">
    <property type="entry name" value="Bacterial luciferase-like"/>
    <property type="match status" value="1"/>
</dbReference>
<dbReference type="EMBL" id="VFOK01000001">
    <property type="protein sequence ID" value="TQL32856.1"/>
    <property type="molecule type" value="Genomic_DNA"/>
</dbReference>
<evidence type="ECO:0000313" key="3">
    <source>
        <dbReference type="EMBL" id="TQL32856.1"/>
    </source>
</evidence>
<comment type="caution">
    <text evidence="3">The sequence shown here is derived from an EMBL/GenBank/DDBJ whole genome shotgun (WGS) entry which is preliminary data.</text>
</comment>
<organism evidence="3 4">
    <name type="scientific">Barrientosiimonas humi</name>
    <dbReference type="NCBI Taxonomy" id="999931"/>
    <lineage>
        <taxon>Bacteria</taxon>
        <taxon>Bacillati</taxon>
        <taxon>Actinomycetota</taxon>
        <taxon>Actinomycetes</taxon>
        <taxon>Micrococcales</taxon>
        <taxon>Dermacoccaceae</taxon>
        <taxon>Barrientosiimonas</taxon>
    </lineage>
</organism>
<dbReference type="Proteomes" id="UP000318336">
    <property type="component" value="Unassembled WGS sequence"/>
</dbReference>
<dbReference type="OrthoDB" id="9775082at2"/>
<accession>A0A542XAS6</accession>
<keyword evidence="4" id="KW-1185">Reference proteome</keyword>
<dbReference type="Pfam" id="PF00296">
    <property type="entry name" value="Bac_luciferase"/>
    <property type="match status" value="1"/>
</dbReference>
<dbReference type="AlphaFoldDB" id="A0A542XAS6"/>
<reference evidence="3 4" key="1">
    <citation type="submission" date="2019-06" db="EMBL/GenBank/DDBJ databases">
        <title>Sequencing the genomes of 1000 actinobacteria strains.</title>
        <authorList>
            <person name="Klenk H.-P."/>
        </authorList>
    </citation>
    <scope>NUCLEOTIDE SEQUENCE [LARGE SCALE GENOMIC DNA]</scope>
    <source>
        <strain evidence="3 4">DSM 24617</strain>
    </source>
</reference>
<dbReference type="PANTHER" id="PTHR43244">
    <property type="match status" value="1"/>
</dbReference>
<keyword evidence="3" id="KW-0503">Monooxygenase</keyword>
<dbReference type="PANTHER" id="PTHR43244:SF1">
    <property type="entry name" value="5,10-METHYLENETETRAHYDROMETHANOPTERIN REDUCTASE"/>
    <property type="match status" value="1"/>
</dbReference>
<proteinExistence type="predicted"/>
<gene>
    <name evidence="3" type="ORF">FB554_0989</name>
</gene>
<dbReference type="InterPro" id="IPR011251">
    <property type="entry name" value="Luciferase-like_dom"/>
</dbReference>
<evidence type="ECO:0000259" key="2">
    <source>
        <dbReference type="Pfam" id="PF00296"/>
    </source>
</evidence>
<protein>
    <submittedName>
        <fullName evidence="3">Luciferase-like monooxygenase</fullName>
    </submittedName>
</protein>